<feature type="domain" description="BIG2" evidence="1">
    <location>
        <begin position="102"/>
        <end position="183"/>
    </location>
</feature>
<evidence type="ECO:0000259" key="1">
    <source>
        <dbReference type="SMART" id="SM00635"/>
    </source>
</evidence>
<name>A0ABY9KWE9_9BACI</name>
<keyword evidence="3" id="KW-1185">Reference proteome</keyword>
<dbReference type="Gene3D" id="2.130.10.10">
    <property type="entry name" value="YVTN repeat-like/Quinoprotein amine dehydrogenase"/>
    <property type="match status" value="1"/>
</dbReference>
<sequence>MKKKLLISIVFLIGLILIQPLSGLAASKFQISVPKKTMEWSAKQKIKVTGAGKTKVTYTSSKTTVATVDSKGNIKAVGLGTVKISAKAGKKKSTVTVKVVNKVRDISISLPNNTVYFNSPNAANAVINTVPSKFNKQAVSYSIANPKLAKVDQNGYITALKEGKTTLTIKAFLFKKDFPIKVRKGKVLWAQQVPKKYGYKGLSWSQDDSLLAFGGKVLDTKTGNTLADFGDAAAEFYSEGLAVANTGKLSFYNNEFKEIKSIENTSFNSTMGEGYKPFHLNAENNIIYTNGWGIYSMNPKTEDAERWHVYTAADIEPYELSMNISPDKKTFMAFDAGDLILFDAHTGEKEQAITNAGFSRSFEMSQDGKKIALAGRSWMNNPANIRIIDKDTQRTERQIPLEASDKEIGEMTYSPNGKYFAVGGSSGSIYVYKTDDYSLHYKLTPPFLHKNYWRTEDAHIWFNGIHSLKFSKDGSKIAAYYQNNDSDYLVVWNVNELK</sequence>
<dbReference type="InterPro" id="IPR008964">
    <property type="entry name" value="Invasin/intimin_cell_adhesion"/>
</dbReference>
<dbReference type="InterPro" id="IPR011047">
    <property type="entry name" value="Quinoprotein_ADH-like_sf"/>
</dbReference>
<dbReference type="InterPro" id="IPR054604">
    <property type="entry name" value="SbsC_Big-like"/>
</dbReference>
<reference evidence="2" key="1">
    <citation type="submission" date="2023-06" db="EMBL/GenBank/DDBJ databases">
        <title>A Treasure from Seagulls: Isolation and Description of Aciduricobacillus qingdaonensis gen. nov., sp. nov., a Rare Obligately Uric Acid-utilizing Member in the Family Bacillaceae.</title>
        <authorList>
            <person name="Liu W."/>
            <person name="Wang B."/>
        </authorList>
    </citation>
    <scope>NUCLEOTIDE SEQUENCE</scope>
    <source>
        <strain evidence="2">44XB</strain>
    </source>
</reference>
<feature type="domain" description="BIG2" evidence="1">
    <location>
        <begin position="25"/>
        <end position="98"/>
    </location>
</feature>
<dbReference type="InterPro" id="IPR003343">
    <property type="entry name" value="Big_2"/>
</dbReference>
<proteinExistence type="predicted"/>
<dbReference type="SUPFAM" id="SSF49373">
    <property type="entry name" value="Invasin/intimin cell-adhesion fragments"/>
    <property type="match status" value="2"/>
</dbReference>
<dbReference type="Gene3D" id="2.60.40.1080">
    <property type="match status" value="2"/>
</dbReference>
<dbReference type="Proteomes" id="UP001180087">
    <property type="component" value="Chromosome"/>
</dbReference>
<evidence type="ECO:0000313" key="2">
    <source>
        <dbReference type="EMBL" id="WLV25194.1"/>
    </source>
</evidence>
<dbReference type="EMBL" id="CP129113">
    <property type="protein sequence ID" value="WLV25194.1"/>
    <property type="molecule type" value="Genomic_DNA"/>
</dbReference>
<gene>
    <name evidence="2" type="ORF">QR721_02895</name>
</gene>
<dbReference type="Pfam" id="PF22359">
    <property type="entry name" value="Big-like"/>
    <property type="match status" value="1"/>
</dbReference>
<organism evidence="2 3">
    <name type="scientific">Aciduricibacillus chroicocephali</name>
    <dbReference type="NCBI Taxonomy" id="3054939"/>
    <lineage>
        <taxon>Bacteria</taxon>
        <taxon>Bacillati</taxon>
        <taxon>Bacillota</taxon>
        <taxon>Bacilli</taxon>
        <taxon>Bacillales</taxon>
        <taxon>Bacillaceae</taxon>
        <taxon>Aciduricibacillus</taxon>
    </lineage>
</organism>
<dbReference type="Pfam" id="PF02368">
    <property type="entry name" value="Big_2"/>
    <property type="match status" value="1"/>
</dbReference>
<dbReference type="InterPro" id="IPR015943">
    <property type="entry name" value="WD40/YVTN_repeat-like_dom_sf"/>
</dbReference>
<accession>A0ABY9KWE9</accession>
<dbReference type="SMART" id="SM00635">
    <property type="entry name" value="BID_2"/>
    <property type="match status" value="2"/>
</dbReference>
<protein>
    <submittedName>
        <fullName evidence="2">Ig-like domain-containing protein</fullName>
    </submittedName>
</protein>
<dbReference type="SUPFAM" id="SSF50998">
    <property type="entry name" value="Quinoprotein alcohol dehydrogenase-like"/>
    <property type="match status" value="1"/>
</dbReference>
<evidence type="ECO:0000313" key="3">
    <source>
        <dbReference type="Proteomes" id="UP001180087"/>
    </source>
</evidence>
<dbReference type="RefSeq" id="WP_348028977.1">
    <property type="nucleotide sequence ID" value="NZ_CP129113.1"/>
</dbReference>